<feature type="region of interest" description="Disordered" evidence="1">
    <location>
        <begin position="1"/>
        <end position="23"/>
    </location>
</feature>
<name>A0A2J6SIQ7_9HELO</name>
<sequence length="109" mass="12936">MLTESARTNENSPPQRNTKVNDVHMKENYEVIEYMEVGDDEEYLEDLQTTDLASAQELTARNVNPMKLVTLLRVRFGIGRYEIQRMRNVYNIRTPRRLSVEEIARCRWD</sequence>
<dbReference type="RefSeq" id="XP_024727560.1">
    <property type="nucleotide sequence ID" value="XM_024884200.1"/>
</dbReference>
<gene>
    <name evidence="2" type="ORF">K444DRAFT_638002</name>
</gene>
<dbReference type="Proteomes" id="UP000235371">
    <property type="component" value="Unassembled WGS sequence"/>
</dbReference>
<organism evidence="2 3">
    <name type="scientific">Hyaloscypha bicolor E</name>
    <dbReference type="NCBI Taxonomy" id="1095630"/>
    <lineage>
        <taxon>Eukaryota</taxon>
        <taxon>Fungi</taxon>
        <taxon>Dikarya</taxon>
        <taxon>Ascomycota</taxon>
        <taxon>Pezizomycotina</taxon>
        <taxon>Leotiomycetes</taxon>
        <taxon>Helotiales</taxon>
        <taxon>Hyaloscyphaceae</taxon>
        <taxon>Hyaloscypha</taxon>
        <taxon>Hyaloscypha bicolor</taxon>
    </lineage>
</organism>
<keyword evidence="3" id="KW-1185">Reference proteome</keyword>
<evidence type="ECO:0000313" key="2">
    <source>
        <dbReference type="EMBL" id="PMD50656.1"/>
    </source>
</evidence>
<accession>A0A2J6SIQ7</accession>
<reference evidence="2 3" key="1">
    <citation type="submission" date="2016-04" db="EMBL/GenBank/DDBJ databases">
        <title>A degradative enzymes factory behind the ericoid mycorrhizal symbiosis.</title>
        <authorList>
            <consortium name="DOE Joint Genome Institute"/>
            <person name="Martino E."/>
            <person name="Morin E."/>
            <person name="Grelet G."/>
            <person name="Kuo A."/>
            <person name="Kohler A."/>
            <person name="Daghino S."/>
            <person name="Barry K."/>
            <person name="Choi C."/>
            <person name="Cichocki N."/>
            <person name="Clum A."/>
            <person name="Copeland A."/>
            <person name="Hainaut M."/>
            <person name="Haridas S."/>
            <person name="Labutti K."/>
            <person name="Lindquist E."/>
            <person name="Lipzen A."/>
            <person name="Khouja H.-R."/>
            <person name="Murat C."/>
            <person name="Ohm R."/>
            <person name="Olson A."/>
            <person name="Spatafora J."/>
            <person name="Veneault-Fourrey C."/>
            <person name="Henrissat B."/>
            <person name="Grigoriev I."/>
            <person name="Martin F."/>
            <person name="Perotto S."/>
        </authorList>
    </citation>
    <scope>NUCLEOTIDE SEQUENCE [LARGE SCALE GENOMIC DNA]</scope>
    <source>
        <strain evidence="2 3">E</strain>
    </source>
</reference>
<dbReference type="AlphaFoldDB" id="A0A2J6SIQ7"/>
<dbReference type="EMBL" id="KZ613913">
    <property type="protein sequence ID" value="PMD50656.1"/>
    <property type="molecule type" value="Genomic_DNA"/>
</dbReference>
<dbReference type="OrthoDB" id="3551443at2759"/>
<dbReference type="InParanoid" id="A0A2J6SIQ7"/>
<evidence type="ECO:0000313" key="3">
    <source>
        <dbReference type="Proteomes" id="UP000235371"/>
    </source>
</evidence>
<evidence type="ECO:0000256" key="1">
    <source>
        <dbReference type="SAM" id="MobiDB-lite"/>
    </source>
</evidence>
<proteinExistence type="predicted"/>
<feature type="compositionally biased region" description="Polar residues" evidence="1">
    <location>
        <begin position="1"/>
        <end position="18"/>
    </location>
</feature>
<protein>
    <submittedName>
        <fullName evidence="2">Uncharacterized protein</fullName>
    </submittedName>
</protein>
<dbReference type="GeneID" id="36592277"/>